<evidence type="ECO:0000313" key="2">
    <source>
        <dbReference type="Proteomes" id="UP000256735"/>
    </source>
</evidence>
<dbReference type="Pfam" id="PF07141">
    <property type="entry name" value="Phage_term_sma"/>
    <property type="match status" value="1"/>
</dbReference>
<keyword evidence="2" id="KW-1185">Reference proteome</keyword>
<gene>
    <name evidence="1" type="ORF">37201_01</name>
</gene>
<dbReference type="InterPro" id="IPR010789">
    <property type="entry name" value="Terminase_ssu_Skunalikevirus"/>
</dbReference>
<accession>A0A343JNY2</accession>
<evidence type="ECO:0000313" key="1">
    <source>
        <dbReference type="EMBL" id="ASZ71205.1"/>
    </source>
</evidence>
<proteinExistence type="predicted"/>
<dbReference type="Proteomes" id="UP000256735">
    <property type="component" value="Segment"/>
</dbReference>
<dbReference type="EMBL" id="MF448557">
    <property type="protein sequence ID" value="ASZ71205.1"/>
    <property type="molecule type" value="Genomic_DNA"/>
</dbReference>
<sequence>MMVAKAGNPELYNPTEWRRLQQEESSANDLKTKIEELDDYKLSKYKTPEIKAPEGFE</sequence>
<reference evidence="1 2" key="1">
    <citation type="submission" date="2017-07" db="EMBL/GenBank/DDBJ databases">
        <title>Comparative genome analysis of lactococcal phages belonging to the virulent 936 group.</title>
        <authorList>
            <person name="Oliveira J."/>
        </authorList>
    </citation>
    <scope>NUCLEOTIDE SEQUENCE [LARGE SCALE GENOMIC DNA]</scope>
</reference>
<protein>
    <submittedName>
        <fullName evidence="1">Putative terminase small subunit</fullName>
    </submittedName>
</protein>
<name>A0A343JNY2_9CAUD</name>
<organism evidence="1 2">
    <name type="scientific">Lactococcus phage 37201</name>
    <dbReference type="NCBI Taxonomy" id="2029661"/>
    <lineage>
        <taxon>Viruses</taxon>
        <taxon>Duplodnaviria</taxon>
        <taxon>Heunggongvirae</taxon>
        <taxon>Uroviricota</taxon>
        <taxon>Caudoviricetes</taxon>
        <taxon>Skunavirus</taxon>
        <taxon>Skunavirus sv37201</taxon>
    </lineage>
</organism>